<accession>A0ABT6UGW4</accession>
<keyword evidence="2" id="KW-1185">Reference proteome</keyword>
<sequence length="93" mass="10430">MPSTLINQLLKLDQLSCHQQHLLESAITDFVDDKDCQAQGINQLISNRFANGEGCIHITNELSDDEILRTVRTAIMRSNGAVFTVNTLKCHDF</sequence>
<reference evidence="1 2" key="1">
    <citation type="submission" date="2022-09" db="EMBL/GenBank/DDBJ databases">
        <title>The outer-membrane cytochrome OmcA is essential for infection of Shewanella oneidensis by a zebrafish-associated bacteriophage.</title>
        <authorList>
            <person name="Grenfell A.W."/>
            <person name="Intile P."/>
            <person name="Mcfarlane J."/>
            <person name="Leung D."/>
            <person name="Abdalla K."/>
            <person name="Wold M."/>
            <person name="Kees E."/>
            <person name="Gralnick J."/>
        </authorList>
    </citation>
    <scope>NUCLEOTIDE SEQUENCE [LARGE SCALE GENOMIC DNA]</scope>
    <source>
        <strain evidence="1 2">NF-5</strain>
    </source>
</reference>
<dbReference type="Proteomes" id="UP001159075">
    <property type="component" value="Unassembled WGS sequence"/>
</dbReference>
<evidence type="ECO:0000313" key="2">
    <source>
        <dbReference type="Proteomes" id="UP001159075"/>
    </source>
</evidence>
<proteinExistence type="predicted"/>
<evidence type="ECO:0000313" key="1">
    <source>
        <dbReference type="EMBL" id="MDI5832499.1"/>
    </source>
</evidence>
<name>A0ABT6UGW4_9GAMM</name>
<organism evidence="1 2">
    <name type="scientific">Shewanella xiamenensis</name>
    <dbReference type="NCBI Taxonomy" id="332186"/>
    <lineage>
        <taxon>Bacteria</taxon>
        <taxon>Pseudomonadati</taxon>
        <taxon>Pseudomonadota</taxon>
        <taxon>Gammaproteobacteria</taxon>
        <taxon>Alteromonadales</taxon>
        <taxon>Shewanellaceae</taxon>
        <taxon>Shewanella</taxon>
    </lineage>
</organism>
<dbReference type="RefSeq" id="WP_282679464.1">
    <property type="nucleotide sequence ID" value="NZ_CP106875.1"/>
</dbReference>
<protein>
    <submittedName>
        <fullName evidence="1">Uncharacterized protein</fullName>
    </submittedName>
</protein>
<gene>
    <name evidence="1" type="ORF">ODY93_13050</name>
</gene>
<comment type="caution">
    <text evidence="1">The sequence shown here is derived from an EMBL/GenBank/DDBJ whole genome shotgun (WGS) entry which is preliminary data.</text>
</comment>
<dbReference type="EMBL" id="JAOTLW010000013">
    <property type="protein sequence ID" value="MDI5832499.1"/>
    <property type="molecule type" value="Genomic_DNA"/>
</dbReference>